<keyword evidence="2" id="KW-0812">Transmembrane</keyword>
<sequence>MSSSDGGGIGPTPHSGPRATYPTEQTPSSRKRWFYVLSIGVVVIGVAIAYFAYDRFADPAVSGDATAFEIVSSDTVSVQYTVNRADPDEAVACVVRARNQDGAEVGRREVLVPAGGETQVGAKTEVHTSEPAVIGEVFGCSTSVPPYLKPAA</sequence>
<dbReference type="EMBL" id="JACIFP010000001">
    <property type="protein sequence ID" value="MBB4135512.1"/>
    <property type="molecule type" value="Genomic_DNA"/>
</dbReference>
<evidence type="ECO:0008006" key="5">
    <source>
        <dbReference type="Google" id="ProtNLM"/>
    </source>
</evidence>
<dbReference type="Pfam" id="PF14155">
    <property type="entry name" value="DUF4307"/>
    <property type="match status" value="1"/>
</dbReference>
<comment type="caution">
    <text evidence="3">The sequence shown here is derived from an EMBL/GenBank/DDBJ whole genome shotgun (WGS) entry which is preliminary data.</text>
</comment>
<accession>A0A840EV04</accession>
<organism evidence="3 4">
    <name type="scientific">Gordonia humi</name>
    <dbReference type="NCBI Taxonomy" id="686429"/>
    <lineage>
        <taxon>Bacteria</taxon>
        <taxon>Bacillati</taxon>
        <taxon>Actinomycetota</taxon>
        <taxon>Actinomycetes</taxon>
        <taxon>Mycobacteriales</taxon>
        <taxon>Gordoniaceae</taxon>
        <taxon>Gordonia</taxon>
    </lineage>
</organism>
<dbReference type="Proteomes" id="UP000551501">
    <property type="component" value="Unassembled WGS sequence"/>
</dbReference>
<keyword evidence="4" id="KW-1185">Reference proteome</keyword>
<dbReference type="InterPro" id="IPR025443">
    <property type="entry name" value="DUF4307"/>
</dbReference>
<feature type="compositionally biased region" description="Gly residues" evidence="1">
    <location>
        <begin position="1"/>
        <end position="10"/>
    </location>
</feature>
<feature type="region of interest" description="Disordered" evidence="1">
    <location>
        <begin position="1"/>
        <end position="25"/>
    </location>
</feature>
<evidence type="ECO:0000256" key="1">
    <source>
        <dbReference type="SAM" id="MobiDB-lite"/>
    </source>
</evidence>
<keyword evidence="2" id="KW-1133">Transmembrane helix</keyword>
<protein>
    <recommendedName>
        <fullName evidence="5">DUF4307 domain-containing protein</fullName>
    </recommendedName>
</protein>
<keyword evidence="2" id="KW-0472">Membrane</keyword>
<feature type="transmembrane region" description="Helical" evidence="2">
    <location>
        <begin position="33"/>
        <end position="53"/>
    </location>
</feature>
<name>A0A840EV04_9ACTN</name>
<dbReference type="RefSeq" id="WP_183370548.1">
    <property type="nucleotide sequence ID" value="NZ_BAABHL010000065.1"/>
</dbReference>
<evidence type="ECO:0000313" key="4">
    <source>
        <dbReference type="Proteomes" id="UP000551501"/>
    </source>
</evidence>
<proteinExistence type="predicted"/>
<reference evidence="3 4" key="1">
    <citation type="submission" date="2020-08" db="EMBL/GenBank/DDBJ databases">
        <title>Sequencing the genomes of 1000 actinobacteria strains.</title>
        <authorList>
            <person name="Klenk H.-P."/>
        </authorList>
    </citation>
    <scope>NUCLEOTIDE SEQUENCE [LARGE SCALE GENOMIC DNA]</scope>
    <source>
        <strain evidence="3 4">DSM 45298</strain>
    </source>
</reference>
<evidence type="ECO:0000256" key="2">
    <source>
        <dbReference type="SAM" id="Phobius"/>
    </source>
</evidence>
<gene>
    <name evidence="3" type="ORF">BKA16_002064</name>
</gene>
<evidence type="ECO:0000313" key="3">
    <source>
        <dbReference type="EMBL" id="MBB4135512.1"/>
    </source>
</evidence>
<dbReference type="AlphaFoldDB" id="A0A840EV04"/>